<name>A0ACB7CHM7_9ASCO</name>
<dbReference type="Proteomes" id="UP000768646">
    <property type="component" value="Unassembled WGS sequence"/>
</dbReference>
<organism evidence="1 2">
    <name type="scientific">Pneumocystis oryctolagi</name>
    <dbReference type="NCBI Taxonomy" id="42067"/>
    <lineage>
        <taxon>Eukaryota</taxon>
        <taxon>Fungi</taxon>
        <taxon>Dikarya</taxon>
        <taxon>Ascomycota</taxon>
        <taxon>Taphrinomycotina</taxon>
        <taxon>Pneumocystomycetes</taxon>
        <taxon>Pneumocystaceae</taxon>
        <taxon>Pneumocystis</taxon>
    </lineage>
</organism>
<sequence length="999" mass="115194">MFGSVANGFANKGSDMDLCVMDDTLESEGEQQRLAKAVVEAVQREGVDAALLLRTRVSIIKVRSRGRRGALEGFPEGLPEGFPEGFPEGLECDIGFNNRLAVYNTQLLATYAGCDGRVREVVLFVKYWAKRRKINDAYRGTLSSAALFDEWGEGAGGAEFAAHECAAGGAAGAVGGFNVWFFKDIDRFRPFSCNTDSLGALVYGFFYYYAYLFNWKEHVVSIRSPAGLLTKREKEWTQAVERVAGSDKVFKDRYILAIEDPFEITHNVGRTVSRQGAYLIRGEFFRASKLSGSQIRKKICEELCEERLVPENQTNQTNQTERGLLRHDRCTAGAAGVASDYVIHFHYDATLKKTLKQFKQLVLRLLEAGLNVECLNGPGNSLLVSVTCPSSRLREISLVSWRKDWLDGVENGLPDVYNNENISPSEKLRLIYYVISSPVSEGGAGIRLDLDEWKMVKSIVPLHDRDFNRNCVYNVLKKGFISESDLDVIRNHFGEKIAMYFFFIRFYLLWLAFPAVFGIFSHFFLPKYSIVYAVIVNLWCIIFVQKLKDMEVKWSIRWKVYGSSKAYRRRKQFVGDKTGIRMVVGKKNALFLLYRRIFRKFFSIVFQTVLSIGLIFVLVGIFFIELYFLEIYDGPFQKYLTKVFVPTILFAVFVPISSILYNKMSIYINYSGNDRKDTDCESVFIHKVFMGNFIICYTILFMISCFYVPFGYRIIPKINIRNIQSIFVNSESMKIKSFVTNPNKLRQQFIYYMITGQVISFFKQWILPFALKFFLSMLRRVYNTRILKFDYKNTNKFHEKADFLSKVLYEMELPEFSLLDNYLELVIQFGYISLFSIIWPLGSVCAFINNMIKIISDYVKLLTITRRSIPSRSDNIGLWSSKLVLLTWLGSLVTSILIYFHKHFSGDKFLVEVFVLVIFADYLYRIAFSICKKITKFAQHEELYILKEEYTLRKAYLQKLVNCASEECGNNSHIQYNFTKVIEIGTSMIINSFEKYKKT</sequence>
<evidence type="ECO:0000313" key="2">
    <source>
        <dbReference type="Proteomes" id="UP000768646"/>
    </source>
</evidence>
<gene>
    <name evidence="1" type="ORF">PORY_001872</name>
</gene>
<dbReference type="EMBL" id="JABTEG010000006">
    <property type="protein sequence ID" value="KAG4304819.1"/>
    <property type="molecule type" value="Genomic_DNA"/>
</dbReference>
<evidence type="ECO:0000313" key="1">
    <source>
        <dbReference type="EMBL" id="KAG4304819.1"/>
    </source>
</evidence>
<comment type="caution">
    <text evidence="1">The sequence shown here is derived from an EMBL/GenBank/DDBJ whole genome shotgun (WGS) entry which is preliminary data.</text>
</comment>
<keyword evidence="2" id="KW-1185">Reference proteome</keyword>
<accession>A0ACB7CHM7</accession>
<reference evidence="1 2" key="1">
    <citation type="journal article" date="2021" name="Commun. Biol.">
        <title>Genomic insights into the host specific adaptation of the Pneumocystis genus.</title>
        <authorList>
            <person name="Cisse O.H."/>
            <person name="Ma L."/>
            <person name="Dekker J.P."/>
            <person name="Khil P.P."/>
            <person name="Youn J.-H."/>
            <person name="Brenchley J.M."/>
            <person name="Blair R."/>
            <person name="Pahar B."/>
            <person name="Chabe M."/>
            <person name="Van Rompay K.K.A."/>
            <person name="Keesler R."/>
            <person name="Sukura A."/>
            <person name="Hirsch V."/>
            <person name="Kutty G."/>
            <person name="Liu Y."/>
            <person name="Peng L."/>
            <person name="Chen J."/>
            <person name="Song J."/>
            <person name="Weissenbacher-Lang C."/>
            <person name="Xu J."/>
            <person name="Upham N.S."/>
            <person name="Stajich J.E."/>
            <person name="Cuomo C.A."/>
            <person name="Cushion M.T."/>
            <person name="Kovacs J.A."/>
        </authorList>
    </citation>
    <scope>NUCLEOTIDE SEQUENCE [LARGE SCALE GENOMIC DNA]</scope>
    <source>
        <strain evidence="1 2">RABM</strain>
    </source>
</reference>
<proteinExistence type="predicted"/>
<protein>
    <submittedName>
        <fullName evidence="1">Uncharacterized protein</fullName>
    </submittedName>
</protein>